<feature type="coiled-coil region" evidence="1">
    <location>
        <begin position="331"/>
        <end position="443"/>
    </location>
</feature>
<reference evidence="2" key="2">
    <citation type="journal article" date="2021" name="Microorganisms">
        <title>Extensive Genome Exploration of Clostridium botulinum Group III Field Strains.</title>
        <authorList>
            <person name="Fillo S."/>
            <person name="Giordani F."/>
            <person name="Tonon E."/>
            <person name="Drigo I."/>
            <person name="Anselmo A."/>
            <person name="Fortunato A."/>
            <person name="Lista F."/>
            <person name="Bano L."/>
        </authorList>
    </citation>
    <scope>NUCLEOTIDE SEQUENCE</scope>
    <source>
        <strain evidence="2">IZSVe-TV_9877_3_12</strain>
    </source>
</reference>
<protein>
    <submittedName>
        <fullName evidence="2">DNA repair protein</fullName>
    </submittedName>
</protein>
<feature type="coiled-coil region" evidence="1">
    <location>
        <begin position="265"/>
        <end position="292"/>
    </location>
</feature>
<dbReference type="RefSeq" id="WP_198091409.1">
    <property type="nucleotide sequence ID" value="NZ_JAAMYB010000001.1"/>
</dbReference>
<gene>
    <name evidence="2" type="ORF">G8S53_02780</name>
</gene>
<dbReference type="SUPFAM" id="SSF52540">
    <property type="entry name" value="P-loop containing nucleoside triphosphate hydrolases"/>
    <property type="match status" value="1"/>
</dbReference>
<evidence type="ECO:0000313" key="3">
    <source>
        <dbReference type="Proteomes" id="UP000813637"/>
    </source>
</evidence>
<accession>A0A9Q3YXZ1</accession>
<comment type="caution">
    <text evidence="2">The sequence shown here is derived from an EMBL/GenBank/DDBJ whole genome shotgun (WGS) entry which is preliminary data.</text>
</comment>
<dbReference type="AlphaFoldDB" id="A0A9Q3YXZ1"/>
<reference evidence="2" key="1">
    <citation type="submission" date="2020-02" db="EMBL/GenBank/DDBJ databases">
        <authorList>
            <person name="Fillo S."/>
            <person name="Giordani F."/>
            <person name="Tonon E."/>
            <person name="Drigo I."/>
            <person name="Anselmo A."/>
            <person name="Fortunato A."/>
            <person name="Bano L."/>
            <person name="Lista F."/>
        </authorList>
    </citation>
    <scope>NUCLEOTIDE SEQUENCE</scope>
    <source>
        <strain evidence="2">IZSVe-TV_9877_3_12</strain>
    </source>
</reference>
<organism evidence="2 3">
    <name type="scientific">Clostridium botulinum C</name>
    <dbReference type="NCBI Taxonomy" id="36828"/>
    <lineage>
        <taxon>Bacteria</taxon>
        <taxon>Bacillati</taxon>
        <taxon>Bacillota</taxon>
        <taxon>Clostridia</taxon>
        <taxon>Eubacteriales</taxon>
        <taxon>Clostridiaceae</taxon>
        <taxon>Clostridium</taxon>
    </lineage>
</organism>
<evidence type="ECO:0000313" key="2">
    <source>
        <dbReference type="EMBL" id="MCD3194214.1"/>
    </source>
</evidence>
<dbReference type="EMBL" id="JAAMYB010000001">
    <property type="protein sequence ID" value="MCD3194214.1"/>
    <property type="molecule type" value="Genomic_DNA"/>
</dbReference>
<keyword evidence="1" id="KW-0175">Coiled coil</keyword>
<dbReference type="InterPro" id="IPR027417">
    <property type="entry name" value="P-loop_NTPase"/>
</dbReference>
<dbReference type="Gene3D" id="3.40.50.300">
    <property type="entry name" value="P-loop containing nucleotide triphosphate hydrolases"/>
    <property type="match status" value="1"/>
</dbReference>
<name>A0A9Q3YXZ1_CLOBO</name>
<dbReference type="Proteomes" id="UP000813637">
    <property type="component" value="Unassembled WGS sequence"/>
</dbReference>
<sequence length="556" mass="64393">MQQLKVNKLYIKGFKSYLDAKEISLDSKTLIEGDNAQGKTSIGEAITWVFLGTDLIGNERATTRLINKKAKNTEVIIEFTFDNIQHTLIRRKKGSINELYLDDKKINNADISREFYKSKDIFLTIFNPGYFPMMTPKNSKEFLTGIMNEVDKNECLDELGDFLKEKLIKNKFLLNTVTFLKDKREDLRILEDDKIYLQGVIDGQSKIDIPEPKIFDDTELNDLRMELNNVVVKNNEELLNLINSLNKLNMEIDNIPYERPQLINISYLEKEKSNLLNEYKEYKEQYDGLEEKIITCTKCGNEIDINNLEKDRLANILKTIISKGKVKAVEIEEAKKENQKKELQYSDKVNEYKLNKSKEIANIKIKIKELEDKQLAATKEIEVKKQTLIQKIRDLEQQEKSILAFNMNIENLKKQQLEILKNIDNAKESLSNNELKIKEIKLLIDAAKQFNSIRLKKQTEFIGSYLNKVKLQFERLTKDGELKDDFKITYEGREFNALSNAEKIKAGLEISNLVMNVLNLNLPIFIDNAESITELPELDTQVIIAKVVKGKQLEIA</sequence>
<proteinExistence type="predicted"/>
<evidence type="ECO:0000256" key="1">
    <source>
        <dbReference type="SAM" id="Coils"/>
    </source>
</evidence>